<dbReference type="SUPFAM" id="SSF48498">
    <property type="entry name" value="Tetracyclin repressor-like, C-terminal domain"/>
    <property type="match status" value="1"/>
</dbReference>
<organism evidence="2 3">
    <name type="scientific">Frankia canadensis</name>
    <dbReference type="NCBI Taxonomy" id="1836972"/>
    <lineage>
        <taxon>Bacteria</taxon>
        <taxon>Bacillati</taxon>
        <taxon>Actinomycetota</taxon>
        <taxon>Actinomycetes</taxon>
        <taxon>Frankiales</taxon>
        <taxon>Frankiaceae</taxon>
        <taxon>Frankia</taxon>
    </lineage>
</organism>
<dbReference type="EMBL" id="FZMO01000533">
    <property type="protein sequence ID" value="SNQ51303.1"/>
    <property type="molecule type" value="Genomic_DNA"/>
</dbReference>
<evidence type="ECO:0000313" key="2">
    <source>
        <dbReference type="EMBL" id="SNQ51303.1"/>
    </source>
</evidence>
<sequence>MAKASTGNCQQLCDSSVGSRELRSLVQPHRDQVLGLRARYERGFRDIIEAGVRAGRFGVASARLASYAVLDLGMGVAAWYREDGEPTEDEVV</sequence>
<dbReference type="Pfam" id="PF17932">
    <property type="entry name" value="TetR_C_24"/>
    <property type="match status" value="1"/>
</dbReference>
<gene>
    <name evidence="2" type="ORF">FRACA_670010</name>
</gene>
<name>A0A2I2L058_9ACTN</name>
<feature type="domain" description="HTH-type transcriptional repressor KstR2 C-terminal" evidence="1">
    <location>
        <begin position="16"/>
        <end position="91"/>
    </location>
</feature>
<accession>A0A2I2L058</accession>
<evidence type="ECO:0000313" key="3">
    <source>
        <dbReference type="Proteomes" id="UP000234331"/>
    </source>
</evidence>
<dbReference type="Proteomes" id="UP000234331">
    <property type="component" value="Unassembled WGS sequence"/>
</dbReference>
<reference evidence="2 3" key="1">
    <citation type="submission" date="2017-06" db="EMBL/GenBank/DDBJ databases">
        <authorList>
            <person name="Kim H.J."/>
            <person name="Triplett B.A."/>
        </authorList>
    </citation>
    <scope>NUCLEOTIDE SEQUENCE [LARGE SCALE GENOMIC DNA]</scope>
    <source>
        <strain evidence="2">FRACA_ARgP5</strain>
    </source>
</reference>
<dbReference type="InterPro" id="IPR041490">
    <property type="entry name" value="KstR2_TetR_C"/>
</dbReference>
<dbReference type="AlphaFoldDB" id="A0A2I2L058"/>
<dbReference type="Gene3D" id="1.10.357.10">
    <property type="entry name" value="Tetracycline Repressor, domain 2"/>
    <property type="match status" value="1"/>
</dbReference>
<keyword evidence="3" id="KW-1185">Reference proteome</keyword>
<proteinExistence type="predicted"/>
<evidence type="ECO:0000259" key="1">
    <source>
        <dbReference type="Pfam" id="PF17932"/>
    </source>
</evidence>
<dbReference type="InterPro" id="IPR036271">
    <property type="entry name" value="Tet_transcr_reg_TetR-rel_C_sf"/>
</dbReference>
<protein>
    <submittedName>
        <fullName evidence="2">Transcriptional regulator</fullName>
    </submittedName>
</protein>